<proteinExistence type="predicted"/>
<evidence type="ECO:0008006" key="3">
    <source>
        <dbReference type="Google" id="ProtNLM"/>
    </source>
</evidence>
<keyword evidence="2" id="KW-1185">Reference proteome</keyword>
<dbReference type="Proteomes" id="UP000428328">
    <property type="component" value="Chromosome"/>
</dbReference>
<dbReference type="RefSeq" id="WP_158948573.1">
    <property type="nucleotide sequence ID" value="NZ_CP046400.1"/>
</dbReference>
<dbReference type="AlphaFoldDB" id="A0A6I6JDG3"/>
<gene>
    <name evidence="1" type="ORF">GM415_12245</name>
</gene>
<organism evidence="1 2">
    <name type="scientific">Pseudodesulfovibrio cashew</name>
    <dbReference type="NCBI Taxonomy" id="2678688"/>
    <lineage>
        <taxon>Bacteria</taxon>
        <taxon>Pseudomonadati</taxon>
        <taxon>Thermodesulfobacteriota</taxon>
        <taxon>Desulfovibrionia</taxon>
        <taxon>Desulfovibrionales</taxon>
        <taxon>Desulfovibrionaceae</taxon>
    </lineage>
</organism>
<sequence length="118" mass="13278">MASRRRLLDEALSIGRKELGCLAGGDVFGAERFSRDRERILDEAIADLDSEHLDQLSDVLVEVKSLQDQITAEARRLHTSLKQDLAGMRKQTKRFAGYSFGSGNMPRLAKERFLNKKG</sequence>
<dbReference type="EMBL" id="CP046400">
    <property type="protein sequence ID" value="QGY40865.1"/>
    <property type="molecule type" value="Genomic_DNA"/>
</dbReference>
<protein>
    <recommendedName>
        <fullName evidence="3">Flagellar protein FliT</fullName>
    </recommendedName>
</protein>
<dbReference type="KEGG" id="psel:GM415_12245"/>
<reference evidence="1 2" key="1">
    <citation type="submission" date="2019-11" db="EMBL/GenBank/DDBJ databases">
        <authorList>
            <person name="Zheng R.K."/>
            <person name="Sun C.M."/>
        </authorList>
    </citation>
    <scope>NUCLEOTIDE SEQUENCE [LARGE SCALE GENOMIC DNA]</scope>
    <source>
        <strain evidence="1 2">SRB007</strain>
    </source>
</reference>
<accession>A0A6I6JDG3</accession>
<evidence type="ECO:0000313" key="1">
    <source>
        <dbReference type="EMBL" id="QGY40865.1"/>
    </source>
</evidence>
<name>A0A6I6JDG3_9BACT</name>
<evidence type="ECO:0000313" key="2">
    <source>
        <dbReference type="Proteomes" id="UP000428328"/>
    </source>
</evidence>